<dbReference type="SUPFAM" id="SSF55874">
    <property type="entry name" value="ATPase domain of HSP90 chaperone/DNA topoisomerase II/histidine kinase"/>
    <property type="match status" value="1"/>
</dbReference>
<proteinExistence type="predicted"/>
<comment type="subcellular location">
    <subcellularLocation>
        <location evidence="1">Nucleus</location>
    </subcellularLocation>
</comment>
<accession>G0NQB3</accession>
<evidence type="ECO:0000313" key="7">
    <source>
        <dbReference type="EMBL" id="EGT35583.1"/>
    </source>
</evidence>
<dbReference type="AlphaFoldDB" id="G0NQB3"/>
<evidence type="ECO:0000256" key="4">
    <source>
        <dbReference type="ARBA" id="ARBA00023242"/>
    </source>
</evidence>
<feature type="region of interest" description="Disordered" evidence="6">
    <location>
        <begin position="563"/>
        <end position="593"/>
    </location>
</feature>
<evidence type="ECO:0000256" key="5">
    <source>
        <dbReference type="SAM" id="Coils"/>
    </source>
</evidence>
<keyword evidence="3 5" id="KW-0175">Coiled coil</keyword>
<keyword evidence="2" id="KW-0479">Metal-binding</keyword>
<protein>
    <recommendedName>
        <fullName evidence="9">Morc S5 domain-containing protein</fullName>
    </recommendedName>
</protein>
<feature type="coiled-coil region" evidence="5">
    <location>
        <begin position="321"/>
        <end position="348"/>
    </location>
</feature>
<organism evidence="8">
    <name type="scientific">Caenorhabditis brenneri</name>
    <name type="common">Nematode worm</name>
    <dbReference type="NCBI Taxonomy" id="135651"/>
    <lineage>
        <taxon>Eukaryota</taxon>
        <taxon>Metazoa</taxon>
        <taxon>Ecdysozoa</taxon>
        <taxon>Nematoda</taxon>
        <taxon>Chromadorea</taxon>
        <taxon>Rhabditida</taxon>
        <taxon>Rhabditina</taxon>
        <taxon>Rhabditomorpha</taxon>
        <taxon>Rhabditoidea</taxon>
        <taxon>Rhabditidae</taxon>
        <taxon>Peloderinae</taxon>
        <taxon>Caenorhabditis</taxon>
    </lineage>
</organism>
<evidence type="ECO:0000256" key="1">
    <source>
        <dbReference type="ARBA" id="ARBA00004123"/>
    </source>
</evidence>
<evidence type="ECO:0008006" key="9">
    <source>
        <dbReference type="Google" id="ProtNLM"/>
    </source>
</evidence>
<feature type="compositionally biased region" description="Polar residues" evidence="6">
    <location>
        <begin position="573"/>
        <end position="589"/>
    </location>
</feature>
<dbReference type="OrthoDB" id="1885370at2759"/>
<dbReference type="InParanoid" id="G0NQB3"/>
<reference evidence="8" key="1">
    <citation type="submission" date="2011-07" db="EMBL/GenBank/DDBJ databases">
        <authorList>
            <consortium name="Caenorhabditis brenneri Sequencing and Analysis Consortium"/>
            <person name="Wilson R.K."/>
        </authorList>
    </citation>
    <scope>NUCLEOTIDE SEQUENCE [LARGE SCALE GENOMIC DNA]</scope>
    <source>
        <strain evidence="8">PB2801</strain>
    </source>
</reference>
<dbReference type="Proteomes" id="UP000008068">
    <property type="component" value="Unassembled WGS sequence"/>
</dbReference>
<evidence type="ECO:0000256" key="2">
    <source>
        <dbReference type="ARBA" id="ARBA00022723"/>
    </source>
</evidence>
<dbReference type="InterPro" id="IPR036890">
    <property type="entry name" value="HATPase_C_sf"/>
</dbReference>
<keyword evidence="4" id="KW-0539">Nucleus</keyword>
<dbReference type="Pfam" id="PF13589">
    <property type="entry name" value="HATPase_c_3"/>
    <property type="match status" value="1"/>
</dbReference>
<dbReference type="STRING" id="135651.G0NQB3"/>
<keyword evidence="8" id="KW-1185">Reference proteome</keyword>
<dbReference type="EMBL" id="GL379924">
    <property type="protein sequence ID" value="EGT35583.1"/>
    <property type="molecule type" value="Genomic_DNA"/>
</dbReference>
<dbReference type="Gene3D" id="3.30.565.10">
    <property type="entry name" value="Histidine kinase-like ATPase, C-terminal domain"/>
    <property type="match status" value="1"/>
</dbReference>
<evidence type="ECO:0000313" key="8">
    <source>
        <dbReference type="Proteomes" id="UP000008068"/>
    </source>
</evidence>
<gene>
    <name evidence="7" type="ORF">CAEBREN_22852</name>
</gene>
<dbReference type="GO" id="GO:0046872">
    <property type="term" value="F:metal ion binding"/>
    <property type="evidence" value="ECO:0007669"/>
    <property type="project" value="UniProtKB-KW"/>
</dbReference>
<dbReference type="GO" id="GO:0005634">
    <property type="term" value="C:nucleus"/>
    <property type="evidence" value="ECO:0007669"/>
    <property type="project" value="UniProtKB-SubCell"/>
</dbReference>
<name>G0NQB3_CAEBE</name>
<evidence type="ECO:0000256" key="3">
    <source>
        <dbReference type="ARBA" id="ARBA00023054"/>
    </source>
</evidence>
<dbReference type="PANTHER" id="PTHR23337:SF3">
    <property type="entry name" value="MORC FAMILY CW-TYPE ZINC FINGER 2"/>
    <property type="match status" value="1"/>
</dbReference>
<dbReference type="HOGENOM" id="CLU_370162_0_0_1"/>
<dbReference type="PANTHER" id="PTHR23337">
    <property type="entry name" value="ZINC FINGER CW-TYPE COILED-COIL DOMAIN PROTEIN 1"/>
    <property type="match status" value="1"/>
</dbReference>
<dbReference type="eggNOG" id="KOG1845">
    <property type="taxonomic scope" value="Eukaryota"/>
</dbReference>
<evidence type="ECO:0000256" key="6">
    <source>
        <dbReference type="SAM" id="MobiDB-lite"/>
    </source>
</evidence>
<sequence>MALNIASLRQASTSFDLLNTFQSTHSEPFSAVAELVDNAYDAQAKNCHVNYDAENGTIEILDDGIGMSRSEMIQVISFGHSEKTATSIGRYGIGLKTGAFHLGQEVMVLTKKDDVYTTMLLSTKFHKQNNITTEFLVPCPSFTLDYRPFARTEEGIQNHQSQLNVILEYGPLGGRTMRELFAKITGESGTLVIVGWIRKSAAMMNENYIMDFQPDDFRIHDDTRPFHHQSLRAFFSMLYLRPSMTIYLQGTKVRPTKIIEPWMAKFKAEIPTTTFQDLFKKCQIDRERNLEILEMEKTIVESDLAYLTPEFLATVAGVGKKAQLDSRSAEVNSKLDALKKEISEVERLFKSDTIKVFCGVQTVNRADNGIHFFMNNRLIVWGHKHASFFKNEKSIGVCAIVNLNPAIFLPSASKQDFSASTDFTVLIEKCNEKLVEYFEYFSTYWIRTEIGNVGADPVVGFWNKLGYADAYGVRCPRRQLVFEDDRLKALSKRECAPWYSCWRCGMWKRDTEWKIDGRDYHNIRSFECKDMEPLGCATANPALTDYEGFQMNIQNWRKIQERMEGAPRDDAPSSPTSGPRALQSSSNANAPLRRSSGIVLSESEEEVAPIPAPRAPGVVIGQRANEQAPNLAPAPVHRYLLPAEAREQTIRRAKSRRIEVPYFRLGGEAKKADKANVQSNVLSMLNALSQIEHEFIDKDLFYSLVSLKTETSYAWSSLVNSVHDDIPRWIDEHKGFGKETKEKMHQAYAKFR</sequence>